<dbReference type="PANTHER" id="PTHR46387">
    <property type="entry name" value="POLYNUCLEOTIDYL TRANSFERASE, RIBONUCLEASE H-LIKE SUPERFAMILY PROTEIN"/>
    <property type="match status" value="1"/>
</dbReference>
<dbReference type="InterPro" id="IPR012337">
    <property type="entry name" value="RNaseH-like_sf"/>
</dbReference>
<evidence type="ECO:0000259" key="1">
    <source>
        <dbReference type="PROSITE" id="PS50879"/>
    </source>
</evidence>
<dbReference type="Pfam" id="PF13456">
    <property type="entry name" value="RVT_3"/>
    <property type="match status" value="1"/>
</dbReference>
<proteinExistence type="predicted"/>
<dbReference type="NCBIfam" id="NF005822">
    <property type="entry name" value="PRK07708.1"/>
    <property type="match status" value="1"/>
</dbReference>
<evidence type="ECO:0000313" key="3">
    <source>
        <dbReference type="Proteomes" id="UP000315215"/>
    </source>
</evidence>
<evidence type="ECO:0000313" key="2">
    <source>
        <dbReference type="EMBL" id="QDP39841.1"/>
    </source>
</evidence>
<keyword evidence="2" id="KW-0548">Nucleotidyltransferase</keyword>
<dbReference type="EMBL" id="CP041666">
    <property type="protein sequence ID" value="QDP39841.1"/>
    <property type="molecule type" value="Genomic_DNA"/>
</dbReference>
<keyword evidence="2" id="KW-0808">Transferase</keyword>
<dbReference type="Proteomes" id="UP000315215">
    <property type="component" value="Chromosome"/>
</dbReference>
<reference evidence="2 3" key="1">
    <citation type="submission" date="2019-07" db="EMBL/GenBank/DDBJ databases">
        <authorList>
            <person name="Li J."/>
        </authorList>
    </citation>
    <scope>NUCLEOTIDE SEQUENCE [LARGE SCALE GENOMIC DNA]</scope>
    <source>
        <strain evidence="2 3">TKL69</strain>
    </source>
</reference>
<feature type="domain" description="RNase H type-1" evidence="1">
    <location>
        <begin position="70"/>
        <end position="207"/>
    </location>
</feature>
<name>A0A516KEK4_9BACI</name>
<dbReference type="RefSeq" id="WP_143892814.1">
    <property type="nucleotide sequence ID" value="NZ_CP041666.1"/>
</dbReference>
<dbReference type="CDD" id="cd09279">
    <property type="entry name" value="RNase_HI_like"/>
    <property type="match status" value="1"/>
</dbReference>
<dbReference type="SUPFAM" id="SSF53098">
    <property type="entry name" value="Ribonuclease H-like"/>
    <property type="match status" value="1"/>
</dbReference>
<dbReference type="Gene3D" id="3.30.420.10">
    <property type="entry name" value="Ribonuclease H-like superfamily/Ribonuclease H"/>
    <property type="match status" value="1"/>
</dbReference>
<accession>A0A516KEK4</accession>
<gene>
    <name evidence="2" type="ORF">FN924_06470</name>
</gene>
<sequence>MDVRIELTYQTPKGAETSFTSEEMQAAKALLLAEDLEKTGRAKQIEFVDHLDHSWSLKELKKYLKGIETEPHNITIYFDGGFDKYSNKSGLGCAVYYEQNGKSWRLRKNALVEELQTNNEAEYAALFLAIQELELLGAHHLPIKIIGDSQVVINQLSEDWPVYEETLLKWIERIEKKLEELGFSATYKHVQRNKNKEADQLASQALNGIEITGTIEL</sequence>
<organism evidence="2 3">
    <name type="scientific">Radiobacillus deserti</name>
    <dbReference type="NCBI Taxonomy" id="2594883"/>
    <lineage>
        <taxon>Bacteria</taxon>
        <taxon>Bacillati</taxon>
        <taxon>Bacillota</taxon>
        <taxon>Bacilli</taxon>
        <taxon>Bacillales</taxon>
        <taxon>Bacillaceae</taxon>
        <taxon>Radiobacillus</taxon>
    </lineage>
</organism>
<dbReference type="KEGG" id="aqt:FN924_06470"/>
<keyword evidence="3" id="KW-1185">Reference proteome</keyword>
<dbReference type="GO" id="GO:0004523">
    <property type="term" value="F:RNA-DNA hybrid ribonuclease activity"/>
    <property type="evidence" value="ECO:0007669"/>
    <property type="project" value="InterPro"/>
</dbReference>
<dbReference type="AlphaFoldDB" id="A0A516KEK4"/>
<protein>
    <submittedName>
        <fullName evidence="2">Reverse transcriptase-like protein</fullName>
    </submittedName>
</protein>
<dbReference type="GO" id="GO:0003964">
    <property type="term" value="F:RNA-directed DNA polymerase activity"/>
    <property type="evidence" value="ECO:0007669"/>
    <property type="project" value="UniProtKB-KW"/>
</dbReference>
<dbReference type="InterPro" id="IPR002156">
    <property type="entry name" value="RNaseH_domain"/>
</dbReference>
<dbReference type="PROSITE" id="PS50879">
    <property type="entry name" value="RNASE_H_1"/>
    <property type="match status" value="1"/>
</dbReference>
<keyword evidence="2" id="KW-0695">RNA-directed DNA polymerase</keyword>
<dbReference type="OrthoDB" id="2680098at2"/>
<dbReference type="InterPro" id="IPR036397">
    <property type="entry name" value="RNaseH_sf"/>
</dbReference>
<dbReference type="PANTHER" id="PTHR46387:SF50">
    <property type="entry name" value="PROTEIN NYNRIN-LIKE"/>
    <property type="match status" value="1"/>
</dbReference>
<dbReference type="GO" id="GO:0003676">
    <property type="term" value="F:nucleic acid binding"/>
    <property type="evidence" value="ECO:0007669"/>
    <property type="project" value="InterPro"/>
</dbReference>